<comment type="subcellular location">
    <subcellularLocation>
        <location evidence="6">Cell outer membrane</location>
        <topology evidence="6">Lipid-anchor</topology>
    </subcellularLocation>
</comment>
<evidence type="ECO:0000256" key="3">
    <source>
        <dbReference type="ARBA" id="ARBA00023139"/>
    </source>
</evidence>
<accession>A0ABR9SDL0</accession>
<evidence type="ECO:0000256" key="1">
    <source>
        <dbReference type="ARBA" id="ARBA00022729"/>
    </source>
</evidence>
<evidence type="ECO:0000313" key="8">
    <source>
        <dbReference type="Proteomes" id="UP000715965"/>
    </source>
</evidence>
<protein>
    <recommendedName>
        <fullName evidence="6">LPS-assembly lipoprotein LptE</fullName>
    </recommendedName>
</protein>
<evidence type="ECO:0000256" key="2">
    <source>
        <dbReference type="ARBA" id="ARBA00023136"/>
    </source>
</evidence>
<keyword evidence="3 6" id="KW-0564">Palmitate</keyword>
<proteinExistence type="inferred from homology"/>
<keyword evidence="2 6" id="KW-0472">Membrane</keyword>
<keyword evidence="4 6" id="KW-0998">Cell outer membrane</keyword>
<dbReference type="PANTHER" id="PTHR38098">
    <property type="entry name" value="LPS-ASSEMBLY LIPOPROTEIN LPTE"/>
    <property type="match status" value="1"/>
</dbReference>
<gene>
    <name evidence="6" type="primary">lptE</name>
    <name evidence="7" type="ORF">IM725_07645</name>
</gene>
<evidence type="ECO:0000256" key="5">
    <source>
        <dbReference type="ARBA" id="ARBA00023288"/>
    </source>
</evidence>
<comment type="subunit">
    <text evidence="6">Component of the lipopolysaccharide transport and assembly complex. Interacts with LptD.</text>
</comment>
<keyword evidence="1 6" id="KW-0732">Signal</keyword>
<dbReference type="RefSeq" id="WP_193779981.1">
    <property type="nucleotide sequence ID" value="NZ_JADDOJ010000022.1"/>
</dbReference>
<dbReference type="PANTHER" id="PTHR38098:SF1">
    <property type="entry name" value="LPS-ASSEMBLY LIPOPROTEIN LPTE"/>
    <property type="match status" value="1"/>
</dbReference>
<evidence type="ECO:0000256" key="6">
    <source>
        <dbReference type="HAMAP-Rule" id="MF_01186"/>
    </source>
</evidence>
<comment type="function">
    <text evidence="6">Together with LptD, is involved in the assembly of lipopolysaccharide (LPS) at the surface of the outer membrane. Required for the proper assembly of LptD. Binds LPS and may serve as the LPS recognition site at the outer membrane.</text>
</comment>
<dbReference type="Gene3D" id="3.30.160.150">
    <property type="entry name" value="Lipoprotein like domain"/>
    <property type="match status" value="1"/>
</dbReference>
<dbReference type="Pfam" id="PF04390">
    <property type="entry name" value="LptE"/>
    <property type="match status" value="1"/>
</dbReference>
<evidence type="ECO:0000256" key="4">
    <source>
        <dbReference type="ARBA" id="ARBA00023237"/>
    </source>
</evidence>
<keyword evidence="5 6" id="KW-0449">Lipoprotein</keyword>
<dbReference type="EMBL" id="JADDOJ010000022">
    <property type="protein sequence ID" value="MBE7940440.1"/>
    <property type="molecule type" value="Genomic_DNA"/>
</dbReference>
<dbReference type="Proteomes" id="UP000715965">
    <property type="component" value="Unassembled WGS sequence"/>
</dbReference>
<organism evidence="7 8">
    <name type="scientific">Ramlibacter aquaticus</name>
    <dbReference type="NCBI Taxonomy" id="2780094"/>
    <lineage>
        <taxon>Bacteria</taxon>
        <taxon>Pseudomonadati</taxon>
        <taxon>Pseudomonadota</taxon>
        <taxon>Betaproteobacteria</taxon>
        <taxon>Burkholderiales</taxon>
        <taxon>Comamonadaceae</taxon>
        <taxon>Ramlibacter</taxon>
    </lineage>
</organism>
<dbReference type="HAMAP" id="MF_01186">
    <property type="entry name" value="LPS_assembly_LptE"/>
    <property type="match status" value="1"/>
</dbReference>
<reference evidence="7 8" key="1">
    <citation type="submission" date="2020-10" db="EMBL/GenBank/DDBJ databases">
        <title>Draft genome of Ramlibacter aquaticus LMG 30558.</title>
        <authorList>
            <person name="Props R."/>
        </authorList>
    </citation>
    <scope>NUCLEOTIDE SEQUENCE [LARGE SCALE GENOMIC DNA]</scope>
    <source>
        <strain evidence="7 8">LMG 30558</strain>
    </source>
</reference>
<evidence type="ECO:0000313" key="7">
    <source>
        <dbReference type="EMBL" id="MBE7940440.1"/>
    </source>
</evidence>
<dbReference type="InterPro" id="IPR007485">
    <property type="entry name" value="LPS_assembly_LptE"/>
</dbReference>
<comment type="similarity">
    <text evidence="6">Belongs to the LptE lipoprotein family.</text>
</comment>
<name>A0ABR9SDL0_9BURK</name>
<sequence length="164" mass="17943">MRRRALATLPLALAVAGCGFQLRGAYTFPFGSILVAGLPGSAVSRDLRKALADAGVKVLPEGSAPAQAQVVLDIPVERREKVVVGLSAAGQVTEFELRLRLSIRLRTPQGKELLPSTELLQSRDISYSETYALAKEQEENLLYRDMQNDLVQQILRRLSTVKIA</sequence>
<keyword evidence="8" id="KW-1185">Reference proteome</keyword>
<comment type="caution">
    <text evidence="7">The sequence shown here is derived from an EMBL/GenBank/DDBJ whole genome shotgun (WGS) entry which is preliminary data.</text>
</comment>
<dbReference type="PROSITE" id="PS51257">
    <property type="entry name" value="PROKAR_LIPOPROTEIN"/>
    <property type="match status" value="1"/>
</dbReference>